<evidence type="ECO:0000256" key="1">
    <source>
        <dbReference type="SAM" id="Phobius"/>
    </source>
</evidence>
<keyword evidence="1" id="KW-0472">Membrane</keyword>
<evidence type="ECO:0000313" key="3">
    <source>
        <dbReference type="Proteomes" id="UP000197138"/>
    </source>
</evidence>
<keyword evidence="1" id="KW-0812">Transmembrane</keyword>
<protein>
    <submittedName>
        <fullName evidence="2">Uncharacterized protein</fullName>
    </submittedName>
</protein>
<comment type="caution">
    <text evidence="2">The sequence shown here is derived from an EMBL/GenBank/DDBJ whole genome shotgun (WGS) entry which is preliminary data.</text>
</comment>
<reference evidence="3" key="1">
    <citation type="journal article" date="2017" name="Plant J.">
        <title>The pomegranate (Punica granatum L.) genome and the genomics of punicalagin biosynthesis.</title>
        <authorList>
            <person name="Qin G."/>
            <person name="Xu C."/>
            <person name="Ming R."/>
            <person name="Tang H."/>
            <person name="Guyot R."/>
            <person name="Kramer E.M."/>
            <person name="Hu Y."/>
            <person name="Yi X."/>
            <person name="Qi Y."/>
            <person name="Xu X."/>
            <person name="Gao Z."/>
            <person name="Pan H."/>
            <person name="Jian J."/>
            <person name="Tian Y."/>
            <person name="Yue Z."/>
            <person name="Xu Y."/>
        </authorList>
    </citation>
    <scope>NUCLEOTIDE SEQUENCE [LARGE SCALE GENOMIC DNA]</scope>
    <source>
        <strain evidence="3">cv. Dabenzi</strain>
    </source>
</reference>
<dbReference type="EMBL" id="MTKT01003414">
    <property type="protein sequence ID" value="OWM74884.1"/>
    <property type="molecule type" value="Genomic_DNA"/>
</dbReference>
<dbReference type="AlphaFoldDB" id="A0A218WPW3"/>
<gene>
    <name evidence="2" type="ORF">CDL15_Pgr021235</name>
</gene>
<name>A0A218WPW3_PUNGR</name>
<accession>A0A218WPW3</accession>
<feature type="transmembrane region" description="Helical" evidence="1">
    <location>
        <begin position="66"/>
        <end position="84"/>
    </location>
</feature>
<keyword evidence="1" id="KW-1133">Transmembrane helix</keyword>
<organism evidence="2 3">
    <name type="scientific">Punica granatum</name>
    <name type="common">Pomegranate</name>
    <dbReference type="NCBI Taxonomy" id="22663"/>
    <lineage>
        <taxon>Eukaryota</taxon>
        <taxon>Viridiplantae</taxon>
        <taxon>Streptophyta</taxon>
        <taxon>Embryophyta</taxon>
        <taxon>Tracheophyta</taxon>
        <taxon>Spermatophyta</taxon>
        <taxon>Magnoliopsida</taxon>
        <taxon>eudicotyledons</taxon>
        <taxon>Gunneridae</taxon>
        <taxon>Pentapetalae</taxon>
        <taxon>rosids</taxon>
        <taxon>malvids</taxon>
        <taxon>Myrtales</taxon>
        <taxon>Lythraceae</taxon>
        <taxon>Punica</taxon>
    </lineage>
</organism>
<dbReference type="Proteomes" id="UP000197138">
    <property type="component" value="Unassembled WGS sequence"/>
</dbReference>
<proteinExistence type="predicted"/>
<evidence type="ECO:0000313" key="2">
    <source>
        <dbReference type="EMBL" id="OWM74884.1"/>
    </source>
</evidence>
<sequence length="254" mass="27832">MVFKGVESATSATIVSAWTAYVVICRYWIDYGILDTTQCFATEVFMWSTQFSMDTYYFGRFDFSRTLLVFFTFIAVIATFYDWFPSLDVLPVPSFLGHPTVPTTPAVATVPTPSSALIRPIHQSSPPSSISTRAITQTSPSPLAYERSATAAISQSSPDNGANFVESGFHDFFCEPNDATVSFSRCTPRAVVSQSSNYSNHSCCGTVANSIIRFDRANPSILASSLHFVGSNYSNLASTFSLRLAIDFLTIEVL</sequence>